<dbReference type="InterPro" id="IPR047589">
    <property type="entry name" value="DUF11_rpt"/>
</dbReference>
<comment type="caution">
    <text evidence="2">The sequence shown here is derived from an EMBL/GenBank/DDBJ whole genome shotgun (WGS) entry which is preliminary data.</text>
</comment>
<dbReference type="PANTHER" id="PTHR34819:SF3">
    <property type="entry name" value="CELL SURFACE PROTEIN"/>
    <property type="match status" value="1"/>
</dbReference>
<dbReference type="InterPro" id="IPR026341">
    <property type="entry name" value="T9SS_type_B"/>
</dbReference>
<dbReference type="Pfam" id="PF13585">
    <property type="entry name" value="CHU_C"/>
    <property type="match status" value="1"/>
</dbReference>
<protein>
    <submittedName>
        <fullName evidence="2">T9SS type B sorting domain-containing protein</fullName>
    </submittedName>
</protein>
<evidence type="ECO:0000313" key="2">
    <source>
        <dbReference type="EMBL" id="NLR82614.1"/>
    </source>
</evidence>
<feature type="domain" description="DUF11" evidence="1">
    <location>
        <begin position="127"/>
        <end position="243"/>
    </location>
</feature>
<dbReference type="EMBL" id="JABAHZ010000011">
    <property type="protein sequence ID" value="NLR82614.1"/>
    <property type="molecule type" value="Genomic_DNA"/>
</dbReference>
<dbReference type="NCBIfam" id="TIGR04131">
    <property type="entry name" value="Bac_Flav_CTERM"/>
    <property type="match status" value="1"/>
</dbReference>
<organism evidence="2 3">
    <name type="scientific">Chitinophaga eiseniae</name>
    <dbReference type="NCBI Taxonomy" id="634771"/>
    <lineage>
        <taxon>Bacteria</taxon>
        <taxon>Pseudomonadati</taxon>
        <taxon>Bacteroidota</taxon>
        <taxon>Chitinophagia</taxon>
        <taxon>Chitinophagales</taxon>
        <taxon>Chitinophagaceae</taxon>
        <taxon>Chitinophaga</taxon>
    </lineage>
</organism>
<dbReference type="Gene3D" id="2.60.40.10">
    <property type="entry name" value="Immunoglobulins"/>
    <property type="match status" value="1"/>
</dbReference>
<accession>A0A847SQM0</accession>
<dbReference type="Pfam" id="PF01345">
    <property type="entry name" value="DUF11"/>
    <property type="match status" value="1"/>
</dbReference>
<evidence type="ECO:0000259" key="1">
    <source>
        <dbReference type="Pfam" id="PF01345"/>
    </source>
</evidence>
<proteinExistence type="predicted"/>
<dbReference type="PANTHER" id="PTHR34819">
    <property type="entry name" value="LARGE CYSTEINE-RICH PERIPLASMIC PROTEIN OMCB"/>
    <property type="match status" value="1"/>
</dbReference>
<dbReference type="NCBIfam" id="TIGR01451">
    <property type="entry name" value="B_ant_repeat"/>
    <property type="match status" value="1"/>
</dbReference>
<dbReference type="InterPro" id="IPR051172">
    <property type="entry name" value="Chlamydia_OmcB"/>
</dbReference>
<dbReference type="InterPro" id="IPR013783">
    <property type="entry name" value="Ig-like_fold"/>
</dbReference>
<gene>
    <name evidence="2" type="ORF">HGH91_28615</name>
</gene>
<dbReference type="Proteomes" id="UP000552864">
    <property type="component" value="Unassembled WGS sequence"/>
</dbReference>
<sequence length="335" mass="36548">MALTLLSLLRRNQVNLLLPSSKRRMLKRGTAFILFLCGYGLTAAGQSVPIRYIMPGQQVKLSATSVNAPRYQWYRDGMALPGAFQQDYVTATPGKYTVEAYGSGGCISDLSDPVIIAEITGRGPDADMQISKTADNGAFKLNSTFNYYLTIANNGPADATGIMVTDKLPPQVSLELLSVPTLGTATYQPDDHTVVWKINSLQASMAASLSIKVKVIAAGQITNTATVAAVEQDNAPQNNQSTHQLLVLPLHIPNAITPNGDGINDVFVISGLEQYPENELTILNRWGNHVFEQKGYTQNWSGKGLNEGTYFYLLRVKDGTGRWQEFKGYITLLKP</sequence>
<dbReference type="InterPro" id="IPR001434">
    <property type="entry name" value="OmcB-like_DUF11"/>
</dbReference>
<keyword evidence="3" id="KW-1185">Reference proteome</keyword>
<dbReference type="SUPFAM" id="SSF49447">
    <property type="entry name" value="Second domain of Mu2 adaptin subunit (ap50) of ap2 adaptor"/>
    <property type="match status" value="1"/>
</dbReference>
<evidence type="ECO:0000313" key="3">
    <source>
        <dbReference type="Proteomes" id="UP000552864"/>
    </source>
</evidence>
<dbReference type="AlphaFoldDB" id="A0A847SQM0"/>
<dbReference type="RefSeq" id="WP_168742684.1">
    <property type="nucleotide sequence ID" value="NZ_JABAHZ010000011.1"/>
</dbReference>
<dbReference type="Gene3D" id="2.60.40.1170">
    <property type="entry name" value="Mu homology domain, subdomain B"/>
    <property type="match status" value="1"/>
</dbReference>
<name>A0A847SQM0_9BACT</name>
<reference evidence="2 3" key="1">
    <citation type="submission" date="2020-04" db="EMBL/GenBank/DDBJ databases">
        <authorList>
            <person name="Yin C."/>
        </authorList>
    </citation>
    <scope>NUCLEOTIDE SEQUENCE [LARGE SCALE GENOMIC DNA]</scope>
    <source>
        <strain evidence="2 3">Ak56</strain>
    </source>
</reference>
<dbReference type="InterPro" id="IPR036168">
    <property type="entry name" value="AP2_Mu_C_sf"/>
</dbReference>